<dbReference type="Proteomes" id="UP001164761">
    <property type="component" value="Chromosome"/>
</dbReference>
<reference evidence="3" key="1">
    <citation type="submission" date="2022-08" db="EMBL/GenBank/DDBJ databases">
        <title>Alicyclobacillus fastidiosus DSM 17978, complete genome.</title>
        <authorList>
            <person name="Wang Q."/>
            <person name="Cai R."/>
            <person name="Wang Z."/>
        </authorList>
    </citation>
    <scope>NUCLEOTIDE SEQUENCE</scope>
    <source>
        <strain evidence="3">DSM 17978</strain>
    </source>
</reference>
<gene>
    <name evidence="3" type="ORF">NZD89_15285</name>
</gene>
<accession>A0ABY6ZCD8</accession>
<evidence type="ECO:0000313" key="4">
    <source>
        <dbReference type="Proteomes" id="UP001164761"/>
    </source>
</evidence>
<protein>
    <submittedName>
        <fullName evidence="3">SDR family oxidoreductase</fullName>
    </submittedName>
</protein>
<comment type="similarity">
    <text evidence="1">Belongs to the short-chain dehydrogenases/reductases (SDR) family.</text>
</comment>
<organism evidence="3 4">
    <name type="scientific">Alicyclobacillus fastidiosus</name>
    <dbReference type="NCBI Taxonomy" id="392011"/>
    <lineage>
        <taxon>Bacteria</taxon>
        <taxon>Bacillati</taxon>
        <taxon>Bacillota</taxon>
        <taxon>Bacilli</taxon>
        <taxon>Bacillales</taxon>
        <taxon>Alicyclobacillaceae</taxon>
        <taxon>Alicyclobacillus</taxon>
    </lineage>
</organism>
<name>A0ABY6ZCD8_9BACL</name>
<dbReference type="InterPro" id="IPR036291">
    <property type="entry name" value="NAD(P)-bd_dom_sf"/>
</dbReference>
<keyword evidence="4" id="KW-1185">Reference proteome</keyword>
<proteinExistence type="inferred from homology"/>
<sequence>MRRLDPTMYKALFDLSGKVAVVTGGVGILGRKFCSGLAEFGANVAIVDLDQSQATEFSNELNDRYGRSCIGISCDVSNPHSVHQMVTTVTNELGAIHILLNNAASKSDCLSDFFAPFENYSLEQWKQVMSVNLDGMFLVAQSVGKSMIERGLGGSIIQTSSIYGALAPDERIYDGSNYLGTSINSPAVYSASKAGVIGLSRYLAARWAKHGIRVNTLIPGGVQSGQNETFVNNYSQRIPLGRMAKPHELVGAVVYLASDASSYVTGHSLFVDGGLHAW</sequence>
<evidence type="ECO:0000256" key="2">
    <source>
        <dbReference type="ARBA" id="ARBA00023002"/>
    </source>
</evidence>
<dbReference type="PANTHER" id="PTHR42760">
    <property type="entry name" value="SHORT-CHAIN DEHYDROGENASES/REDUCTASES FAMILY MEMBER"/>
    <property type="match status" value="1"/>
</dbReference>
<dbReference type="Gene3D" id="3.40.50.720">
    <property type="entry name" value="NAD(P)-binding Rossmann-like Domain"/>
    <property type="match status" value="1"/>
</dbReference>
<evidence type="ECO:0000313" key="3">
    <source>
        <dbReference type="EMBL" id="WAH39770.1"/>
    </source>
</evidence>
<dbReference type="Pfam" id="PF13561">
    <property type="entry name" value="adh_short_C2"/>
    <property type="match status" value="1"/>
</dbReference>
<dbReference type="RefSeq" id="WP_268003667.1">
    <property type="nucleotide sequence ID" value="NZ_BSUT01000001.1"/>
</dbReference>
<keyword evidence="2" id="KW-0560">Oxidoreductase</keyword>
<evidence type="ECO:0000256" key="1">
    <source>
        <dbReference type="ARBA" id="ARBA00006484"/>
    </source>
</evidence>
<dbReference type="EMBL" id="CP104067">
    <property type="protein sequence ID" value="WAH39770.1"/>
    <property type="molecule type" value="Genomic_DNA"/>
</dbReference>
<dbReference type="PRINTS" id="PR00080">
    <property type="entry name" value="SDRFAMILY"/>
</dbReference>
<dbReference type="InterPro" id="IPR002347">
    <property type="entry name" value="SDR_fam"/>
</dbReference>
<dbReference type="SUPFAM" id="SSF51735">
    <property type="entry name" value="NAD(P)-binding Rossmann-fold domains"/>
    <property type="match status" value="1"/>
</dbReference>
<dbReference type="PANTHER" id="PTHR42760:SF133">
    <property type="entry name" value="3-OXOACYL-[ACYL-CARRIER-PROTEIN] REDUCTASE"/>
    <property type="match status" value="1"/>
</dbReference>
<dbReference type="PRINTS" id="PR00081">
    <property type="entry name" value="GDHRDH"/>
</dbReference>